<dbReference type="NCBIfam" id="TIGR01280">
    <property type="entry name" value="xseB"/>
    <property type="match status" value="1"/>
</dbReference>
<evidence type="ECO:0000256" key="1">
    <source>
        <dbReference type="ARBA" id="ARBA00009998"/>
    </source>
</evidence>
<dbReference type="Gene3D" id="1.10.287.1040">
    <property type="entry name" value="Exonuclease VII, small subunit"/>
    <property type="match status" value="1"/>
</dbReference>
<evidence type="ECO:0000256" key="2">
    <source>
        <dbReference type="ARBA" id="ARBA00022490"/>
    </source>
</evidence>
<keyword evidence="4 6" id="KW-0378">Hydrolase</keyword>
<evidence type="ECO:0000313" key="7">
    <source>
        <dbReference type="EMBL" id="AXC49256.1"/>
    </source>
</evidence>
<dbReference type="OrthoDB" id="9808145at2"/>
<dbReference type="Proteomes" id="UP000252023">
    <property type="component" value="Chromosome"/>
</dbReference>
<dbReference type="GO" id="GO:0005829">
    <property type="term" value="C:cytosol"/>
    <property type="evidence" value="ECO:0007669"/>
    <property type="project" value="TreeGrafter"/>
</dbReference>
<dbReference type="RefSeq" id="WP_114075575.1">
    <property type="nucleotide sequence ID" value="NZ_CP030918.1"/>
</dbReference>
<organism evidence="7 8">
    <name type="scientific">Paracoccus suum</name>
    <dbReference type="NCBI Taxonomy" id="2259340"/>
    <lineage>
        <taxon>Bacteria</taxon>
        <taxon>Pseudomonadati</taxon>
        <taxon>Pseudomonadota</taxon>
        <taxon>Alphaproteobacteria</taxon>
        <taxon>Rhodobacterales</taxon>
        <taxon>Paracoccaceae</taxon>
        <taxon>Paracoccus</taxon>
    </lineage>
</organism>
<reference evidence="8" key="1">
    <citation type="submission" date="2018-07" db="EMBL/GenBank/DDBJ databases">
        <title>Genome sequencing of Paracoccus sp. SC2-6.</title>
        <authorList>
            <person name="Heo J."/>
            <person name="Kim S.-J."/>
            <person name="Kwon S.-W."/>
        </authorList>
    </citation>
    <scope>NUCLEOTIDE SEQUENCE [LARGE SCALE GENOMIC DNA]</scope>
    <source>
        <strain evidence="8">SC2-6</strain>
    </source>
</reference>
<evidence type="ECO:0000256" key="3">
    <source>
        <dbReference type="ARBA" id="ARBA00022722"/>
    </source>
</evidence>
<comment type="subcellular location">
    <subcellularLocation>
        <location evidence="6">Cytoplasm</location>
    </subcellularLocation>
</comment>
<keyword evidence="8" id="KW-1185">Reference proteome</keyword>
<dbReference type="NCBIfam" id="NF002140">
    <property type="entry name" value="PRK00977.1-4"/>
    <property type="match status" value="1"/>
</dbReference>
<keyword evidence="2 6" id="KW-0963">Cytoplasm</keyword>
<dbReference type="InterPro" id="IPR037004">
    <property type="entry name" value="Exonuc_VII_ssu_sf"/>
</dbReference>
<evidence type="ECO:0000256" key="4">
    <source>
        <dbReference type="ARBA" id="ARBA00022801"/>
    </source>
</evidence>
<comment type="function">
    <text evidence="6">Bidirectionally degrades single-stranded DNA into large acid-insoluble oligonucleotides, which are then degraded further into small acid-soluble oligonucleotides.</text>
</comment>
<dbReference type="GO" id="GO:0006308">
    <property type="term" value="P:DNA catabolic process"/>
    <property type="evidence" value="ECO:0007669"/>
    <property type="project" value="UniProtKB-UniRule"/>
</dbReference>
<dbReference type="KEGG" id="pars:DRW48_05770"/>
<evidence type="ECO:0000313" key="8">
    <source>
        <dbReference type="Proteomes" id="UP000252023"/>
    </source>
</evidence>
<dbReference type="Pfam" id="PF02609">
    <property type="entry name" value="Exonuc_VII_S"/>
    <property type="match status" value="1"/>
</dbReference>
<gene>
    <name evidence="6" type="primary">xseB</name>
    <name evidence="7" type="ORF">DRW48_05770</name>
</gene>
<protein>
    <recommendedName>
        <fullName evidence="6">Exodeoxyribonuclease 7 small subunit</fullName>
        <ecNumber evidence="6">3.1.11.6</ecNumber>
    </recommendedName>
    <alternativeName>
        <fullName evidence="6">Exodeoxyribonuclease VII small subunit</fullName>
        <shortName evidence="6">Exonuclease VII small subunit</shortName>
    </alternativeName>
</protein>
<comment type="catalytic activity">
    <reaction evidence="6">
        <text>Exonucleolytic cleavage in either 5'- to 3'- or 3'- to 5'-direction to yield nucleoside 5'-phosphates.</text>
        <dbReference type="EC" id="3.1.11.6"/>
    </reaction>
</comment>
<dbReference type="EC" id="3.1.11.6" evidence="6"/>
<name>A0A344PIQ1_9RHOB</name>
<sequence>MTDAADASAIAAMSFEDAMKELESVVNRLEHGDATLEDSIALYERGAKLREHCESRLKAAEERVERITLASGKPTGTTPVEGL</sequence>
<evidence type="ECO:0000256" key="5">
    <source>
        <dbReference type="ARBA" id="ARBA00022839"/>
    </source>
</evidence>
<proteinExistence type="inferred from homology"/>
<keyword evidence="3 6" id="KW-0540">Nuclease</keyword>
<dbReference type="AlphaFoldDB" id="A0A344PIQ1"/>
<dbReference type="GO" id="GO:0008855">
    <property type="term" value="F:exodeoxyribonuclease VII activity"/>
    <property type="evidence" value="ECO:0007669"/>
    <property type="project" value="UniProtKB-UniRule"/>
</dbReference>
<keyword evidence="5 6" id="KW-0269">Exonuclease</keyword>
<dbReference type="HAMAP" id="MF_00337">
    <property type="entry name" value="Exonuc_7_S"/>
    <property type="match status" value="1"/>
</dbReference>
<dbReference type="NCBIfam" id="NF002139">
    <property type="entry name" value="PRK00977.1-3"/>
    <property type="match status" value="1"/>
</dbReference>
<dbReference type="EMBL" id="CP030918">
    <property type="protein sequence ID" value="AXC49256.1"/>
    <property type="molecule type" value="Genomic_DNA"/>
</dbReference>
<comment type="subunit">
    <text evidence="6">Heterooligomer composed of large and small subunits.</text>
</comment>
<dbReference type="PANTHER" id="PTHR34137">
    <property type="entry name" value="EXODEOXYRIBONUCLEASE 7 SMALL SUBUNIT"/>
    <property type="match status" value="1"/>
</dbReference>
<evidence type="ECO:0000256" key="6">
    <source>
        <dbReference type="HAMAP-Rule" id="MF_00337"/>
    </source>
</evidence>
<dbReference type="InterPro" id="IPR003761">
    <property type="entry name" value="Exonuc_VII_S"/>
</dbReference>
<comment type="similarity">
    <text evidence="1 6">Belongs to the XseB family.</text>
</comment>
<accession>A0A344PIQ1</accession>
<dbReference type="GO" id="GO:0009318">
    <property type="term" value="C:exodeoxyribonuclease VII complex"/>
    <property type="evidence" value="ECO:0007669"/>
    <property type="project" value="UniProtKB-UniRule"/>
</dbReference>
<dbReference type="SUPFAM" id="SSF116842">
    <property type="entry name" value="XseB-like"/>
    <property type="match status" value="1"/>
</dbReference>
<dbReference type="PANTHER" id="PTHR34137:SF1">
    <property type="entry name" value="EXODEOXYRIBONUCLEASE 7 SMALL SUBUNIT"/>
    <property type="match status" value="1"/>
</dbReference>